<proteinExistence type="inferred from homology"/>
<dbReference type="GO" id="GO:0009279">
    <property type="term" value="C:cell outer membrane"/>
    <property type="evidence" value="ECO:0007669"/>
    <property type="project" value="UniProtKB-SubCell"/>
</dbReference>
<comment type="caution">
    <text evidence="11">The sequence shown here is derived from an EMBL/GenBank/DDBJ whole genome shotgun (WGS) entry which is preliminary data.</text>
</comment>
<evidence type="ECO:0000256" key="7">
    <source>
        <dbReference type="ARBA" id="ARBA00023609"/>
    </source>
</evidence>
<dbReference type="Gene3D" id="1.25.40.10">
    <property type="entry name" value="Tetratricopeptide repeat domain"/>
    <property type="match status" value="1"/>
</dbReference>
<feature type="domain" description="Surface lipoprotein assembly modifier C-terminal" evidence="9">
    <location>
        <begin position="209"/>
        <end position="503"/>
    </location>
</feature>
<dbReference type="InterPro" id="IPR011990">
    <property type="entry name" value="TPR-like_helical_dom_sf"/>
</dbReference>
<feature type="domain" description="Surface lipoprotein assembly modifier N-terminal TPR repeats region" evidence="10">
    <location>
        <begin position="79"/>
        <end position="181"/>
    </location>
</feature>
<dbReference type="EMBL" id="JAGJWT010000002">
    <property type="protein sequence ID" value="MBS9339893.1"/>
    <property type="molecule type" value="Genomic_DNA"/>
</dbReference>
<evidence type="ECO:0000256" key="4">
    <source>
        <dbReference type="ARBA" id="ARBA00022729"/>
    </source>
</evidence>
<comment type="similarity">
    <text evidence="7">Belongs to the Slam family.</text>
</comment>
<evidence type="ECO:0000256" key="8">
    <source>
        <dbReference type="SAM" id="MobiDB-lite"/>
    </source>
</evidence>
<gene>
    <name evidence="11" type="ORF">J8641_03475</name>
</gene>
<keyword evidence="2" id="KW-1134">Transmembrane beta strand</keyword>
<evidence type="ECO:0000256" key="1">
    <source>
        <dbReference type="ARBA" id="ARBA00004571"/>
    </source>
</evidence>
<dbReference type="Pfam" id="PF04575">
    <property type="entry name" value="SlipAM"/>
    <property type="match status" value="1"/>
</dbReference>
<keyword evidence="4" id="KW-0732">Signal</keyword>
<dbReference type="AlphaFoldDB" id="A0A9X0ZRZ6"/>
<evidence type="ECO:0000313" key="12">
    <source>
        <dbReference type="Proteomes" id="UP000708805"/>
    </source>
</evidence>
<keyword evidence="5" id="KW-0472">Membrane</keyword>
<reference evidence="11" key="1">
    <citation type="submission" date="2021-04" db="EMBL/GenBank/DDBJ databases">
        <title>Genomic characterization of endocarditis-associated Neisseria elongata subsp. nitroreducens.</title>
        <authorList>
            <person name="Schorner M."/>
            <person name="Passarelli-Araujo H."/>
            <person name="Scheffer M."/>
            <person name="Barazzetti F."/>
            <person name="Martins J."/>
            <person name="Machado H."/>
            <person name="Palmeiro J."/>
            <person name="Bazzo M."/>
        </authorList>
    </citation>
    <scope>NUCLEOTIDE SEQUENCE</scope>
    <source>
        <strain evidence="11">Nel_M001</strain>
    </source>
</reference>
<evidence type="ECO:0000259" key="9">
    <source>
        <dbReference type="Pfam" id="PF04575"/>
    </source>
</evidence>
<comment type="subcellular location">
    <subcellularLocation>
        <location evidence="1">Cell outer membrane</location>
        <topology evidence="1">Multi-pass membrane protein</topology>
    </subcellularLocation>
</comment>
<evidence type="ECO:0000256" key="6">
    <source>
        <dbReference type="ARBA" id="ARBA00023237"/>
    </source>
</evidence>
<name>A0A9X0ZRZ6_NEIEL</name>
<evidence type="ECO:0000259" key="10">
    <source>
        <dbReference type="Pfam" id="PF24575"/>
    </source>
</evidence>
<dbReference type="InterPro" id="IPR007655">
    <property type="entry name" value="Slam_C"/>
</dbReference>
<keyword evidence="3" id="KW-0812">Transmembrane</keyword>
<dbReference type="InterPro" id="IPR057556">
    <property type="entry name" value="TPR_Slam"/>
</dbReference>
<dbReference type="Pfam" id="PF24575">
    <property type="entry name" value="TPR_Slam"/>
    <property type="match status" value="1"/>
</dbReference>
<accession>A0A9X0ZRZ6</accession>
<evidence type="ECO:0000256" key="3">
    <source>
        <dbReference type="ARBA" id="ARBA00022692"/>
    </source>
</evidence>
<evidence type="ECO:0000256" key="5">
    <source>
        <dbReference type="ARBA" id="ARBA00023136"/>
    </source>
</evidence>
<feature type="region of interest" description="Disordered" evidence="8">
    <location>
        <begin position="42"/>
        <end position="76"/>
    </location>
</feature>
<protein>
    <submittedName>
        <fullName evidence="11">DUF560 domain-containing protein</fullName>
    </submittedName>
</protein>
<organism evidence="11 12">
    <name type="scientific">Neisseria elongata subsp. nitroreducens</name>
    <dbReference type="NCBI Taxonomy" id="90367"/>
    <lineage>
        <taxon>Bacteria</taxon>
        <taxon>Pseudomonadati</taxon>
        <taxon>Pseudomonadota</taxon>
        <taxon>Betaproteobacteria</taxon>
        <taxon>Neisseriales</taxon>
        <taxon>Neisseriaceae</taxon>
        <taxon>Neisseria</taxon>
    </lineage>
</organism>
<evidence type="ECO:0000313" key="11">
    <source>
        <dbReference type="EMBL" id="MBS9339893.1"/>
    </source>
</evidence>
<sequence length="503" mass="57664">MPSFQNRQTVQNFSDGLTDIMPDIRTLILPIFLSLTAAAETLPQPPEPLPGTARPSENDLLPAAPPATGRTAPAERTVRLDETDLKNNPSLLEGLLTQAVYRREWALAADLLAVYRSLPRHDRILAAYVRGALLHQSRRTAQAIRLYRDILNGHPDLHYIRLNLAQMLLADKQPREAAAEFTRLQTQPDPAIQQATAHGLAEIRRQQAWRTDLSAQYERNNNINNASSAEVLEAGGRTFRKNPESLPQTARGIYYGISAERTLPLSGHRKLALTARLDGRHYRDNRRYGQTALYLAPAYRYETRNTAYRIAPFVRHQWLDGRRYLQSHGISQNLNIALNNRSQSQTALTVRRDRYRDADLRGYNGRIITLLQTLVYNGSNRTAYGGIALTDNRMQKDYLSSREWDLHTGWAREWPQLGISVHAAYGREQYRAAPGPNTAVRIFYPRRRRDRSVQLDVSVWKPKWQYAGFTPKLNFSFRRTKSNMPTFYSRNRKQVYISVEKSF</sequence>
<dbReference type="SUPFAM" id="SSF48452">
    <property type="entry name" value="TPR-like"/>
    <property type="match status" value="1"/>
</dbReference>
<dbReference type="Proteomes" id="UP000708805">
    <property type="component" value="Unassembled WGS sequence"/>
</dbReference>
<evidence type="ECO:0000256" key="2">
    <source>
        <dbReference type="ARBA" id="ARBA00022452"/>
    </source>
</evidence>
<dbReference type="RefSeq" id="WP_214037369.1">
    <property type="nucleotide sequence ID" value="NZ_JAGJWT010000002.1"/>
</dbReference>
<keyword evidence="6" id="KW-0998">Cell outer membrane</keyword>